<dbReference type="SUPFAM" id="SSF56349">
    <property type="entry name" value="DNA breaking-rejoining enzymes"/>
    <property type="match status" value="1"/>
</dbReference>
<organism evidence="2 3">
    <name type="scientific">Phytophthora megakarya</name>
    <dbReference type="NCBI Taxonomy" id="4795"/>
    <lineage>
        <taxon>Eukaryota</taxon>
        <taxon>Sar</taxon>
        <taxon>Stramenopiles</taxon>
        <taxon>Oomycota</taxon>
        <taxon>Peronosporomycetes</taxon>
        <taxon>Peronosporales</taxon>
        <taxon>Peronosporaceae</taxon>
        <taxon>Phytophthora</taxon>
    </lineage>
</organism>
<evidence type="ECO:0008006" key="4">
    <source>
        <dbReference type="Google" id="ProtNLM"/>
    </source>
</evidence>
<name>A0A225VYQ5_9STRA</name>
<evidence type="ECO:0000313" key="3">
    <source>
        <dbReference type="Proteomes" id="UP000198211"/>
    </source>
</evidence>
<keyword evidence="1" id="KW-0233">DNA recombination</keyword>
<dbReference type="GO" id="GO:0003677">
    <property type="term" value="F:DNA binding"/>
    <property type="evidence" value="ECO:0007669"/>
    <property type="project" value="InterPro"/>
</dbReference>
<reference evidence="3" key="1">
    <citation type="submission" date="2017-03" db="EMBL/GenBank/DDBJ databases">
        <title>Phytopthora megakarya and P. palmivora, two closely related causual agents of cacao black pod achieved similar genome size and gene model numbers by different mechanisms.</title>
        <authorList>
            <person name="Ali S."/>
            <person name="Shao J."/>
            <person name="Larry D.J."/>
            <person name="Kronmiller B."/>
            <person name="Shen D."/>
            <person name="Strem M.D."/>
            <person name="Melnick R.L."/>
            <person name="Guiltinan M.J."/>
            <person name="Tyler B.M."/>
            <person name="Meinhardt L.W."/>
            <person name="Bailey B.A."/>
        </authorList>
    </citation>
    <scope>NUCLEOTIDE SEQUENCE [LARGE SCALE GENOMIC DNA]</scope>
    <source>
        <strain evidence="3">zdho120</strain>
    </source>
</reference>
<comment type="caution">
    <text evidence="2">The sequence shown here is derived from an EMBL/GenBank/DDBJ whole genome shotgun (WGS) entry which is preliminary data.</text>
</comment>
<gene>
    <name evidence="2" type="ORF">PHMEG_00016566</name>
</gene>
<dbReference type="Gene3D" id="1.10.443.10">
    <property type="entry name" value="Intergrase catalytic core"/>
    <property type="match status" value="1"/>
</dbReference>
<dbReference type="OrthoDB" id="121288at2759"/>
<keyword evidence="3" id="KW-1185">Reference proteome</keyword>
<evidence type="ECO:0000313" key="2">
    <source>
        <dbReference type="EMBL" id="OWZ10573.1"/>
    </source>
</evidence>
<dbReference type="GO" id="GO:0015074">
    <property type="term" value="P:DNA integration"/>
    <property type="evidence" value="ECO:0007669"/>
    <property type="project" value="InterPro"/>
</dbReference>
<accession>A0A225VYQ5</accession>
<dbReference type="Proteomes" id="UP000198211">
    <property type="component" value="Unassembled WGS sequence"/>
</dbReference>
<proteinExistence type="predicted"/>
<dbReference type="EMBL" id="NBNE01002405">
    <property type="protein sequence ID" value="OWZ10573.1"/>
    <property type="molecule type" value="Genomic_DNA"/>
</dbReference>
<dbReference type="AlphaFoldDB" id="A0A225VYQ5"/>
<sequence>MGGACVYPSSSYFALEGRRFSWFALKAEDIVLLDRSGSPQIWLTACCQTISEFKRGKPTLRMLNRSGHSYLCPEFGAICLLKANHGLPPGIPAAVFINSRSRLDCVSSSSLARSIRQAAARLGNNPLEFSVHSLRAGGATHMYRTGVDTLTIQFHGRWAFDTLKHYTRLCKESVEGLATKIVSGSKCIHRLQ</sequence>
<dbReference type="InterPro" id="IPR011010">
    <property type="entry name" value="DNA_brk_join_enz"/>
</dbReference>
<evidence type="ECO:0000256" key="1">
    <source>
        <dbReference type="ARBA" id="ARBA00023172"/>
    </source>
</evidence>
<dbReference type="InterPro" id="IPR013762">
    <property type="entry name" value="Integrase-like_cat_sf"/>
</dbReference>
<dbReference type="GO" id="GO:0006310">
    <property type="term" value="P:DNA recombination"/>
    <property type="evidence" value="ECO:0007669"/>
    <property type="project" value="UniProtKB-KW"/>
</dbReference>
<protein>
    <recommendedName>
        <fullName evidence="4">Tyr recombinase domain-containing protein</fullName>
    </recommendedName>
</protein>